<dbReference type="Proteomes" id="UP000620124">
    <property type="component" value="Unassembled WGS sequence"/>
</dbReference>
<keyword evidence="3" id="KW-1185">Reference proteome</keyword>
<evidence type="ECO:0000313" key="3">
    <source>
        <dbReference type="Proteomes" id="UP000620124"/>
    </source>
</evidence>
<protein>
    <submittedName>
        <fullName evidence="2">F-box domain-containing protein</fullName>
    </submittedName>
</protein>
<comment type="caution">
    <text evidence="2">The sequence shown here is derived from an EMBL/GenBank/DDBJ whole genome shotgun (WGS) entry which is preliminary data.</text>
</comment>
<organism evidence="2 3">
    <name type="scientific">Mycena venus</name>
    <dbReference type="NCBI Taxonomy" id="2733690"/>
    <lineage>
        <taxon>Eukaryota</taxon>
        <taxon>Fungi</taxon>
        <taxon>Dikarya</taxon>
        <taxon>Basidiomycota</taxon>
        <taxon>Agaricomycotina</taxon>
        <taxon>Agaricomycetes</taxon>
        <taxon>Agaricomycetidae</taxon>
        <taxon>Agaricales</taxon>
        <taxon>Marasmiineae</taxon>
        <taxon>Mycenaceae</taxon>
        <taxon>Mycena</taxon>
    </lineage>
</organism>
<name>A0A8H6XW66_9AGAR</name>
<sequence length="507" mass="56942">MAQICWKCGALPATLESFLGPTPSFSPDFGHLLASNNVPLDSEIPLIRRIVSDGEDRIAALTALIGAFTAQIQHLEDVISQLNDQRDEATEQVHKYRTIVSPVRRVPPELVCEIFALSAAKDRAHNVRPPWRLGGICQSWRQYALAYPRLWSTIVIPSHRSASGKNGPFLAWNEAQLLRSANAPLDIYAAHIRTGDPDPQLLDLIIPHCARWRSIYLHFNRSCALNWLHRVSGRLDRLEKLEVVKGHVATFPDVFSAAPNLREVILADNELAASTPSILIPWGQITRYWGVYSAKRQLEVLGGAPNLLECVMDFRDSVFLDPDYHPTTMVTLPPPSSSLLGISTFSLTHRNPCPRGTILFVRRRGPDTVPPPVCSSIFLHAHKAGIMEILTHLLLENNIDAEHEQGALFNALSILGTSNDLCPNLASVVYGYESFSDISWGSFCSMVRSRLRPRHGHVRRLRLFYSGLYSYGPRRYDVDLETLQDEGFDVAFIAEDERKQFRENLFI</sequence>
<proteinExistence type="predicted"/>
<dbReference type="OrthoDB" id="3365698at2759"/>
<accession>A0A8H6XW66</accession>
<dbReference type="AlphaFoldDB" id="A0A8H6XW66"/>
<reference evidence="2" key="1">
    <citation type="submission" date="2020-05" db="EMBL/GenBank/DDBJ databases">
        <title>Mycena genomes resolve the evolution of fungal bioluminescence.</title>
        <authorList>
            <person name="Tsai I.J."/>
        </authorList>
    </citation>
    <scope>NUCLEOTIDE SEQUENCE</scope>
    <source>
        <strain evidence="2">CCC161011</strain>
    </source>
</reference>
<gene>
    <name evidence="2" type="ORF">MVEN_01496400</name>
</gene>
<dbReference type="EMBL" id="JACAZI010000012">
    <property type="protein sequence ID" value="KAF7347405.1"/>
    <property type="molecule type" value="Genomic_DNA"/>
</dbReference>
<evidence type="ECO:0000256" key="1">
    <source>
        <dbReference type="SAM" id="Coils"/>
    </source>
</evidence>
<feature type="coiled-coil region" evidence="1">
    <location>
        <begin position="65"/>
        <end position="99"/>
    </location>
</feature>
<evidence type="ECO:0000313" key="2">
    <source>
        <dbReference type="EMBL" id="KAF7347405.1"/>
    </source>
</evidence>
<keyword evidence="1" id="KW-0175">Coiled coil</keyword>